<feature type="non-terminal residue" evidence="2">
    <location>
        <position position="1"/>
    </location>
</feature>
<accession>A0A146KN42</accession>
<evidence type="ECO:0000256" key="1">
    <source>
        <dbReference type="SAM" id="MobiDB-lite"/>
    </source>
</evidence>
<gene>
    <name evidence="2" type="ORF">g.33903</name>
</gene>
<proteinExistence type="predicted"/>
<reference evidence="2" key="1">
    <citation type="journal article" date="2016" name="Gigascience">
        <title>De novo construction of an expanded transcriptome assembly for the western tarnished plant bug, Lygus hesperus.</title>
        <authorList>
            <person name="Tassone E.E."/>
            <person name="Geib S.M."/>
            <person name="Hall B."/>
            <person name="Fabrick J.A."/>
            <person name="Brent C.S."/>
            <person name="Hull J.J."/>
        </authorList>
    </citation>
    <scope>NUCLEOTIDE SEQUENCE</scope>
</reference>
<feature type="region of interest" description="Disordered" evidence="1">
    <location>
        <begin position="1"/>
        <end position="26"/>
    </location>
</feature>
<sequence>AAAGAGGGASGPDGSVGGASGPGGSAPLKRKKGGLTQCTALAIKNLQTTPTGGIVCPPELTVVLQKTNGEHINYEEMISYERRMVIEGCKAFIALLKSLAGAPDTIPGYRMHHCCLVNDGALMLCKCTNSYTVDILLICLADLWKELGLNASSQLESGPPCRLNAYMPAELMSKEDLKPVLQVNNYELGLDIDQWVVSRYNFLKDKGSVFFTLDVPPEDGRKMESVGGVLGVGTRSITVTVDWKKERELSALFQYLLKLPTIPTIFSKAADLGGSKSAPAKRTGDGGSGLTPPGKKTEPVPGEKIQVEVVSMETTEADSEVGLMSDSGTDTSNSNSLFLTVKELESELLNE</sequence>
<name>A0A146KN42_LYGHE</name>
<feature type="region of interest" description="Disordered" evidence="1">
    <location>
        <begin position="315"/>
        <end position="336"/>
    </location>
</feature>
<protein>
    <submittedName>
        <fullName evidence="2">Uncharacterized protein</fullName>
    </submittedName>
</protein>
<organism evidence="2">
    <name type="scientific">Lygus hesperus</name>
    <name type="common">Western plant bug</name>
    <dbReference type="NCBI Taxonomy" id="30085"/>
    <lineage>
        <taxon>Eukaryota</taxon>
        <taxon>Metazoa</taxon>
        <taxon>Ecdysozoa</taxon>
        <taxon>Arthropoda</taxon>
        <taxon>Hexapoda</taxon>
        <taxon>Insecta</taxon>
        <taxon>Pterygota</taxon>
        <taxon>Neoptera</taxon>
        <taxon>Paraneoptera</taxon>
        <taxon>Hemiptera</taxon>
        <taxon>Heteroptera</taxon>
        <taxon>Panheteroptera</taxon>
        <taxon>Cimicomorpha</taxon>
        <taxon>Miridae</taxon>
        <taxon>Mirini</taxon>
        <taxon>Lygus</taxon>
    </lineage>
</organism>
<feature type="compositionally biased region" description="Gly residues" evidence="1">
    <location>
        <begin position="1"/>
        <end position="24"/>
    </location>
</feature>
<feature type="compositionally biased region" description="Low complexity" evidence="1">
    <location>
        <begin position="325"/>
        <end position="336"/>
    </location>
</feature>
<feature type="region of interest" description="Disordered" evidence="1">
    <location>
        <begin position="273"/>
        <end position="303"/>
    </location>
</feature>
<dbReference type="EMBL" id="GDHC01021494">
    <property type="protein sequence ID" value="JAP97134.1"/>
    <property type="molecule type" value="Transcribed_RNA"/>
</dbReference>
<dbReference type="AlphaFoldDB" id="A0A146KN42"/>
<evidence type="ECO:0000313" key="2">
    <source>
        <dbReference type="EMBL" id="JAP97134.1"/>
    </source>
</evidence>